<dbReference type="STRING" id="1789224.BFG52_07765"/>
<accession>A0A1B2LZB2</accession>
<protein>
    <submittedName>
        <fullName evidence="2">Transposase</fullName>
    </submittedName>
</protein>
<dbReference type="InterPro" id="IPR043998">
    <property type="entry name" value="Put_Metallopep"/>
</dbReference>
<sequence>MEKLMKRPQPPESITGIYDAAFVPAPEVWGWIKAVFLNPDHQLFNPDHAHLGAFNFQHIAVLWANGGFKKQGRIVVGQAERIMINASGWKKDRQEVQLIDWFGTVPDYLITLDAQFCAECDDISFCALIEHELYHIAHKRDRFGFLSYNRETGKPNLEIRGHDVEEFTGVVRRYGASEEVKRMVEAANQKPELSRANVHHACGTCFLRVV</sequence>
<dbReference type="OrthoDB" id="6933687at2"/>
<keyword evidence="3" id="KW-1185">Reference proteome</keyword>
<name>A0A1B2LZB2_9GAMM</name>
<reference evidence="2 3" key="1">
    <citation type="submission" date="2016-08" db="EMBL/GenBank/DDBJ databases">
        <authorList>
            <person name="Seilhamer J.J."/>
        </authorList>
    </citation>
    <scope>NUCLEOTIDE SEQUENCE [LARGE SCALE GENOMIC DNA]</scope>
    <source>
        <strain evidence="2 3">BRTC-1</strain>
    </source>
</reference>
<dbReference type="RefSeq" id="WP_067554339.1">
    <property type="nucleotide sequence ID" value="NZ_CP016895.1"/>
</dbReference>
<organism evidence="2 3">
    <name type="scientific">Acinetobacter larvae</name>
    <dbReference type="NCBI Taxonomy" id="1789224"/>
    <lineage>
        <taxon>Bacteria</taxon>
        <taxon>Pseudomonadati</taxon>
        <taxon>Pseudomonadota</taxon>
        <taxon>Gammaproteobacteria</taxon>
        <taxon>Moraxellales</taxon>
        <taxon>Moraxellaceae</taxon>
        <taxon>Acinetobacter</taxon>
    </lineage>
</organism>
<evidence type="ECO:0000313" key="3">
    <source>
        <dbReference type="Proteomes" id="UP000093391"/>
    </source>
</evidence>
<evidence type="ECO:0000259" key="1">
    <source>
        <dbReference type="Pfam" id="PF18894"/>
    </source>
</evidence>
<evidence type="ECO:0000313" key="2">
    <source>
        <dbReference type="EMBL" id="AOA58261.1"/>
    </source>
</evidence>
<dbReference type="Proteomes" id="UP000093391">
    <property type="component" value="Chromosome"/>
</dbReference>
<proteinExistence type="predicted"/>
<dbReference type="EMBL" id="CP016895">
    <property type="protein sequence ID" value="AOA58261.1"/>
    <property type="molecule type" value="Genomic_DNA"/>
</dbReference>
<dbReference type="KEGG" id="ala:BFG52_07765"/>
<dbReference type="AlphaFoldDB" id="A0A1B2LZB2"/>
<gene>
    <name evidence="2" type="ORF">BFG52_07765</name>
</gene>
<feature type="domain" description="Putative phage metallopeptidase" evidence="1">
    <location>
        <begin position="30"/>
        <end position="188"/>
    </location>
</feature>
<dbReference type="Pfam" id="PF18894">
    <property type="entry name" value="PhageMetallopep"/>
    <property type="match status" value="1"/>
</dbReference>